<comment type="caution">
    <text evidence="10">The sequence shown here is derived from an EMBL/GenBank/DDBJ whole genome shotgun (WGS) entry which is preliminary data.</text>
</comment>
<comment type="similarity">
    <text evidence="6">Belongs to the cyclin family.</text>
</comment>
<evidence type="ECO:0000256" key="2">
    <source>
        <dbReference type="ARBA" id="ARBA00022618"/>
    </source>
</evidence>
<evidence type="ECO:0000256" key="6">
    <source>
        <dbReference type="RuleBase" id="RU000383"/>
    </source>
</evidence>
<dbReference type="EMBL" id="PZQS01000003">
    <property type="protein sequence ID" value="PVD35023.1"/>
    <property type="molecule type" value="Genomic_DNA"/>
</dbReference>
<dbReference type="InterPro" id="IPR006671">
    <property type="entry name" value="Cyclin_N"/>
</dbReference>
<dbReference type="InterPro" id="IPR021950">
    <property type="entry name" value="Spt20"/>
</dbReference>
<keyword evidence="4 6" id="KW-0195">Cyclin</keyword>
<dbReference type="SMART" id="SM01332">
    <property type="entry name" value="Cyclin_C"/>
    <property type="match status" value="1"/>
</dbReference>
<dbReference type="Pfam" id="PF00134">
    <property type="entry name" value="Cyclin_N"/>
    <property type="match status" value="1"/>
</dbReference>
<dbReference type="InterPro" id="IPR004367">
    <property type="entry name" value="Cyclin_C-dom"/>
</dbReference>
<dbReference type="PANTHER" id="PTHR13526:SF8">
    <property type="entry name" value="TRANSCRIPTION FACTOR SPT20 HOMOLOG"/>
    <property type="match status" value="1"/>
</dbReference>
<feature type="region of interest" description="Disordered" evidence="7">
    <location>
        <begin position="1"/>
        <end position="64"/>
    </location>
</feature>
<dbReference type="Proteomes" id="UP000245119">
    <property type="component" value="Linkage Group LG3"/>
</dbReference>
<dbReference type="Pfam" id="PF02984">
    <property type="entry name" value="Cyclin_C"/>
    <property type="match status" value="1"/>
</dbReference>
<dbReference type="InterPro" id="IPR046468">
    <property type="entry name" value="Spt20-like_SEP"/>
</dbReference>
<dbReference type="GO" id="GO:0051301">
    <property type="term" value="P:cell division"/>
    <property type="evidence" value="ECO:0007669"/>
    <property type="project" value="UniProtKB-KW"/>
</dbReference>
<evidence type="ECO:0000256" key="3">
    <source>
        <dbReference type="ARBA" id="ARBA00022776"/>
    </source>
</evidence>
<dbReference type="GO" id="GO:0006357">
    <property type="term" value="P:regulation of transcription by RNA polymerase II"/>
    <property type="evidence" value="ECO:0007669"/>
    <property type="project" value="TreeGrafter"/>
</dbReference>
<evidence type="ECO:0000256" key="7">
    <source>
        <dbReference type="SAM" id="MobiDB-lite"/>
    </source>
</evidence>
<feature type="domain" description="Cyclin-like" evidence="8">
    <location>
        <begin position="214"/>
        <end position="298"/>
    </location>
</feature>
<keyword evidence="11" id="KW-1185">Reference proteome</keyword>
<protein>
    <submittedName>
        <fullName evidence="10">Uncharacterized protein</fullName>
    </submittedName>
</protein>
<reference evidence="10 11" key="1">
    <citation type="submission" date="2018-04" db="EMBL/GenBank/DDBJ databases">
        <title>The genome of golden apple snail Pomacea canaliculata provides insight into stress tolerance and invasive adaptation.</title>
        <authorList>
            <person name="Liu C."/>
            <person name="Liu B."/>
            <person name="Ren Y."/>
            <person name="Zhang Y."/>
            <person name="Wang H."/>
            <person name="Li S."/>
            <person name="Jiang F."/>
            <person name="Yin L."/>
            <person name="Zhang G."/>
            <person name="Qian W."/>
            <person name="Fan W."/>
        </authorList>
    </citation>
    <scope>NUCLEOTIDE SEQUENCE [LARGE SCALE GENOMIC DNA]</scope>
    <source>
        <strain evidence="10">SZHN2017</strain>
        <tissue evidence="10">Muscle</tissue>
    </source>
</reference>
<dbReference type="FunFam" id="1.10.472.10:FF:000001">
    <property type="entry name" value="G2/mitotic-specific cyclin"/>
    <property type="match status" value="1"/>
</dbReference>
<evidence type="ECO:0000256" key="4">
    <source>
        <dbReference type="ARBA" id="ARBA00023127"/>
    </source>
</evidence>
<accession>A0A2T7PNL8</accession>
<evidence type="ECO:0000313" key="10">
    <source>
        <dbReference type="EMBL" id="PVD35023.1"/>
    </source>
</evidence>
<keyword evidence="2" id="KW-0132">Cell division</keyword>
<dbReference type="PROSITE" id="PS00292">
    <property type="entry name" value="CYCLINS"/>
    <property type="match status" value="1"/>
</dbReference>
<evidence type="ECO:0000259" key="9">
    <source>
        <dbReference type="SMART" id="SM01332"/>
    </source>
</evidence>
<dbReference type="InterPro" id="IPR048258">
    <property type="entry name" value="Cyclins_cyclin-box"/>
</dbReference>
<dbReference type="GO" id="GO:0003712">
    <property type="term" value="F:transcription coregulator activity"/>
    <property type="evidence" value="ECO:0007669"/>
    <property type="project" value="InterPro"/>
</dbReference>
<dbReference type="InterPro" id="IPR013763">
    <property type="entry name" value="Cyclin-like_dom"/>
</dbReference>
<dbReference type="PANTHER" id="PTHR13526">
    <property type="entry name" value="TRANSCRIPTION FACTOR SPT20 HOMOLOG"/>
    <property type="match status" value="1"/>
</dbReference>
<dbReference type="SUPFAM" id="SSF47954">
    <property type="entry name" value="Cyclin-like"/>
    <property type="match status" value="2"/>
</dbReference>
<dbReference type="Pfam" id="PF12090">
    <property type="entry name" value="Spt20_SEP"/>
    <property type="match status" value="1"/>
</dbReference>
<feature type="domain" description="Cyclin C-terminal" evidence="9">
    <location>
        <begin position="307"/>
        <end position="425"/>
    </location>
</feature>
<dbReference type="GO" id="GO:0000124">
    <property type="term" value="C:SAGA complex"/>
    <property type="evidence" value="ECO:0007669"/>
    <property type="project" value="InterPro"/>
</dbReference>
<feature type="compositionally biased region" description="Low complexity" evidence="7">
    <location>
        <begin position="993"/>
        <end position="1007"/>
    </location>
</feature>
<evidence type="ECO:0000313" key="11">
    <source>
        <dbReference type="Proteomes" id="UP000245119"/>
    </source>
</evidence>
<sequence length="1266" mass="138297">MSTMPNRIRPSQKENVQRPKQGLTSRSQVPRRAALGNISNQVRVQPSRAVKGPHETKTGQDENAFVQQKVFGKTKAQPFTIFVDEPQPQQPSAQSEATSSSRFDLEDIENRLPSIDDVAPLPELCPAAAHDDSKSCASPMLLDTSVMDTIEDENLVDDAQTGAVARAAYIQDVPEYAEDIYDYMLSTENKLKPRPGFMRRQVDVTSTMRAILVDWLVEVAEEYKLHRETLFLAVNYIDRFLSVMSVARPKLQLVGTAAMFLASKYEEIYPPDVSEFVYITDDTYTKKQVLRMEHLLLKVLQFDVSVPTVSWFCDRILRDTGADEQTQYLTMYLTELVLVEMDTFLKYPSSLVAAAALCLANITLDVENPWPESHKKSSRYSLEELAACLNEMHTLHRQAEDHPQQSVREKYKLTKFMQVAFMPPPAALSLVGVKSLDQKLLELYVEECGKQPDDKSLNYASHLLGKLLKRERLNCLVLSLYPGTEGYSLMLRARSGVESETIKLPYEETEVLEYIDAAELPPFLLDLLEKAQVNVFYSGCVIVEVRDYRRSASGCYDAHYVLLRPSAQSLLCDTLSLAAEYGNSSWTQDDFQQLESEMLLATSEPLCLDPSPAVAMVATELTRQQKMFNDPSLKRSIKRYTQVAQNRKKKLAQGPAPRELRLLDFLHKKRDKSKIGHAANKSIKCSIDTWKQRSVQLNTPENLEVEKFFKVPDRPASPGENLILVEEHKLERDPNQEHRMLACITIYRQRLADGFIGRLYLDHDYSGEESSQKGCSCQFPLGTRQNVDRYLEQFKELFTEEGRRLVKITTQRAGQAPEVVLTQVSQTPTAATSITITSSQALLKQATPVGQGDSTNNSLATKRNIPIQLSLSITPVGTVSTTASITSQGTVVTSAGMTGQATQLQASSQRFKQLNLHSRANSSPLASPASTPTSAPQQIAAALVSQQSVLQKAPTPTPAPTPPPISRTPTPTQPPTPTSSTSRRGSLQAGDGQLSQQATAQPGQQQTSNISFVQQESLGGVSLSQPSTQGTQLSNINIASISSLPPNINLQGLTGLQGVSLGLQHMQVSLSMPGIAVPVPITMINTNPSILQNQTSILLPGGQQSIPLLSLQQQQQQRGGQLKTGTLTATIATTTAGGASRQGSTTTTTVPLSGVLTSQQMSALTSLTVGKGGGTTATPLSAHQFIHLTGGTQGTSSTVSTAQGGSQTIHTQIALQKPAGSSGQTFQFHPLHLKQGAVATSALAGTGISTTKPKIKKRGGTTPPKS</sequence>
<keyword evidence="5" id="KW-0131">Cell cycle</keyword>
<dbReference type="Pfam" id="PF16500">
    <property type="entry name" value="Cyclin_N2"/>
    <property type="match status" value="1"/>
</dbReference>
<dbReference type="OrthoDB" id="5590282at2759"/>
<gene>
    <name evidence="10" type="ORF">C0Q70_06304</name>
</gene>
<evidence type="ECO:0000259" key="8">
    <source>
        <dbReference type="SMART" id="SM00385"/>
    </source>
</evidence>
<feature type="domain" description="Cyclin-like" evidence="8">
    <location>
        <begin position="310"/>
        <end position="394"/>
    </location>
</feature>
<comment type="similarity">
    <text evidence="1">Belongs to the SPT20 family.</text>
</comment>
<dbReference type="Gene3D" id="1.10.472.10">
    <property type="entry name" value="Cyclin-like"/>
    <property type="match status" value="2"/>
</dbReference>
<dbReference type="STRING" id="400727.A0A2T7PNL8"/>
<dbReference type="CDD" id="cd20504">
    <property type="entry name" value="CYCLIN_CCNA_rpt1"/>
    <property type="match status" value="1"/>
</dbReference>
<dbReference type="InterPro" id="IPR036915">
    <property type="entry name" value="Cyclin-like_sf"/>
</dbReference>
<feature type="compositionally biased region" description="Pro residues" evidence="7">
    <location>
        <begin position="955"/>
        <end position="977"/>
    </location>
</feature>
<keyword evidence="3" id="KW-0498">Mitosis</keyword>
<dbReference type="AlphaFoldDB" id="A0A2T7PNL8"/>
<organism evidence="10 11">
    <name type="scientific">Pomacea canaliculata</name>
    <name type="common">Golden apple snail</name>
    <dbReference type="NCBI Taxonomy" id="400727"/>
    <lineage>
        <taxon>Eukaryota</taxon>
        <taxon>Metazoa</taxon>
        <taxon>Spiralia</taxon>
        <taxon>Lophotrochozoa</taxon>
        <taxon>Mollusca</taxon>
        <taxon>Gastropoda</taxon>
        <taxon>Caenogastropoda</taxon>
        <taxon>Architaenioglossa</taxon>
        <taxon>Ampullarioidea</taxon>
        <taxon>Ampullariidae</taxon>
        <taxon>Pomacea</taxon>
    </lineage>
</organism>
<name>A0A2T7PNL8_POMCA</name>
<evidence type="ECO:0000256" key="5">
    <source>
        <dbReference type="ARBA" id="ARBA00023306"/>
    </source>
</evidence>
<dbReference type="SMART" id="SM00385">
    <property type="entry name" value="CYCLIN"/>
    <property type="match status" value="2"/>
</dbReference>
<evidence type="ECO:0000256" key="1">
    <source>
        <dbReference type="ARBA" id="ARBA00009112"/>
    </source>
</evidence>
<dbReference type="InterPro" id="IPR032447">
    <property type="entry name" value="Cyclin-A_N"/>
</dbReference>
<feature type="region of interest" description="Disordered" evidence="7">
    <location>
        <begin position="947"/>
        <end position="1007"/>
    </location>
</feature>
<proteinExistence type="inferred from homology"/>